<keyword evidence="2" id="KW-1185">Reference proteome</keyword>
<dbReference type="EMBL" id="CP034562">
    <property type="protein sequence ID" value="AZQ60919.1"/>
    <property type="molecule type" value="Genomic_DNA"/>
</dbReference>
<evidence type="ECO:0000313" key="1">
    <source>
        <dbReference type="EMBL" id="AZQ60919.1"/>
    </source>
</evidence>
<organism evidence="1 2">
    <name type="scientific">Flammeovirga pectinis</name>
    <dbReference type="NCBI Taxonomy" id="2494373"/>
    <lineage>
        <taxon>Bacteria</taxon>
        <taxon>Pseudomonadati</taxon>
        <taxon>Bacteroidota</taxon>
        <taxon>Cytophagia</taxon>
        <taxon>Cytophagales</taxon>
        <taxon>Flammeovirgaceae</taxon>
        <taxon>Flammeovirga</taxon>
    </lineage>
</organism>
<gene>
    <name evidence="1" type="ORF">EI427_01420</name>
</gene>
<accession>A0A3S9NY92</accession>
<dbReference type="InterPro" id="IPR042226">
    <property type="entry name" value="eFR1_2_sf"/>
</dbReference>
<dbReference type="KEGG" id="fll:EI427_01420"/>
<dbReference type="Proteomes" id="UP000267268">
    <property type="component" value="Chromosome 1"/>
</dbReference>
<name>A0A3S9NY92_9BACT</name>
<dbReference type="AlphaFoldDB" id="A0A3S9NY92"/>
<reference evidence="1 2" key="1">
    <citation type="submission" date="2018-12" db="EMBL/GenBank/DDBJ databases">
        <title>Flammeovirga pectinis sp. nov., isolated from the gut of the Korean scallop, Patinopecten yessoensis.</title>
        <authorList>
            <person name="Bae J.-W."/>
            <person name="Jeong Y.-S."/>
            <person name="Kang W."/>
        </authorList>
    </citation>
    <scope>NUCLEOTIDE SEQUENCE [LARGE SCALE GENOMIC DNA]</scope>
    <source>
        <strain evidence="1 2">L12M1</strain>
    </source>
</reference>
<proteinExistence type="predicted"/>
<dbReference type="OrthoDB" id="1492368at2"/>
<dbReference type="Gene3D" id="3.30.420.60">
    <property type="entry name" value="eRF1 domain 2"/>
    <property type="match status" value="1"/>
</dbReference>
<protein>
    <submittedName>
        <fullName evidence="1">Uncharacterized protein</fullName>
    </submittedName>
</protein>
<evidence type="ECO:0000313" key="2">
    <source>
        <dbReference type="Proteomes" id="UP000267268"/>
    </source>
</evidence>
<dbReference type="SUPFAM" id="SSF53137">
    <property type="entry name" value="Translational machinery components"/>
    <property type="match status" value="1"/>
</dbReference>
<dbReference type="RefSeq" id="WP_126610888.1">
    <property type="nucleotide sequence ID" value="NZ_CP034562.1"/>
</dbReference>
<sequence>MKSFGLLKIDHHNADIFTLGGKEEHKITEETLQDPKHLHWHLHNKKVKNGTSKPNDTAYFKEVYNDVKGFDSIIIASHGTGKSNEGANFIKFLEQHHKDIAGKVYGTVETDEHETEAQLLAKVDYEALLVHLKK</sequence>